<dbReference type="Proteomes" id="UP000480246">
    <property type="component" value="Unassembled WGS sequence"/>
</dbReference>
<organism evidence="2 3">
    <name type="scientific">Gracilibacillus oryzae</name>
    <dbReference type="NCBI Taxonomy" id="1672701"/>
    <lineage>
        <taxon>Bacteria</taxon>
        <taxon>Bacillati</taxon>
        <taxon>Bacillota</taxon>
        <taxon>Bacilli</taxon>
        <taxon>Bacillales</taxon>
        <taxon>Bacillaceae</taxon>
        <taxon>Gracilibacillus</taxon>
    </lineage>
</organism>
<sequence length="457" mass="52908">MKFELVKTIILTFLVGLSFLLTFAIWNYDRSFDTADNTDQSTEAVLKGAEENKESLLEPYQMVFHRDGTIVGFAEKEKELDTFQYVSQLHLYDFRMLDDNDSSGESESGNYVEIIFPTSMPSSYIREIFSSDEPSEIDTEFKSIKLFLDQNRETSQIIFENSDPYGIDIRANIQNLPQVIKHFDEVFTEGEFITYLPVEVRNDQTVYLPQDPNIKGKQFRYTTINTDSETFQSIFFLNPQDVQSSPNPEGGQTYSDGSRGMLVRRYFMEFTDYSTNEFSQSNQSEGMPLQSIGDQLLTNSIEHINSHNGWLKDEDQIEYRLYDLDVSSEEIEYRMTYNNYPVFSLNSSQDIATMSLEYLNGKLFKYSRPLMILTQSYDRSDKKLMTADELVSFLEESEHYSLDRILNIQLGYRIEQQAAQVFDLIPTWSVQTYNGWQVITKSMVINQGGQTNAMGTN</sequence>
<name>A0A7C8GTG1_9BACI</name>
<reference evidence="2 3" key="1">
    <citation type="submission" date="2019-10" db="EMBL/GenBank/DDBJ databases">
        <title>Gracilibacillus sp. nov. isolated from rice seeds.</title>
        <authorList>
            <person name="He S."/>
        </authorList>
    </citation>
    <scope>NUCLEOTIDE SEQUENCE [LARGE SCALE GENOMIC DNA]</scope>
    <source>
        <strain evidence="2 3">TD8</strain>
    </source>
</reference>
<dbReference type="InterPro" id="IPR042274">
    <property type="entry name" value="YycH/YycI_2"/>
</dbReference>
<evidence type="ECO:0000313" key="3">
    <source>
        <dbReference type="Proteomes" id="UP000480246"/>
    </source>
</evidence>
<dbReference type="OrthoDB" id="2382185at2"/>
<dbReference type="RefSeq" id="WP_153402964.1">
    <property type="nucleotide sequence ID" value="NZ_ML762429.1"/>
</dbReference>
<keyword evidence="3" id="KW-1185">Reference proteome</keyword>
<evidence type="ECO:0000313" key="2">
    <source>
        <dbReference type="EMBL" id="KAB8136830.1"/>
    </source>
</evidence>
<dbReference type="EMBL" id="WEID01000047">
    <property type="protein sequence ID" value="KAB8136830.1"/>
    <property type="molecule type" value="Genomic_DNA"/>
</dbReference>
<comment type="caution">
    <text evidence="2">The sequence shown here is derived from an EMBL/GenBank/DDBJ whole genome shotgun (WGS) entry which is preliminary data.</text>
</comment>
<feature type="domain" description="Regulatory protein YycH" evidence="1">
    <location>
        <begin position="5"/>
        <end position="444"/>
    </location>
</feature>
<dbReference type="Gene3D" id="3.30.310.160">
    <property type="entry name" value="YycH protein, domain 2"/>
    <property type="match status" value="1"/>
</dbReference>
<protein>
    <recommendedName>
        <fullName evidence="1">Regulatory protein YycH domain-containing protein</fullName>
    </recommendedName>
</protein>
<dbReference type="InterPro" id="IPR009996">
    <property type="entry name" value="YycH"/>
</dbReference>
<dbReference type="AlphaFoldDB" id="A0A7C8GTG1"/>
<evidence type="ECO:0000259" key="1">
    <source>
        <dbReference type="Pfam" id="PF07435"/>
    </source>
</evidence>
<proteinExistence type="predicted"/>
<gene>
    <name evidence="2" type="ORF">F9U64_10040</name>
</gene>
<dbReference type="Pfam" id="PF07435">
    <property type="entry name" value="YycH"/>
    <property type="match status" value="1"/>
</dbReference>
<accession>A0A7C8GTG1</accession>
<dbReference type="CDD" id="cd15787">
    <property type="entry name" value="YycH_N"/>
    <property type="match status" value="1"/>
</dbReference>